<dbReference type="STRING" id="913024.SAMN05421741_11415"/>
<dbReference type="Gene3D" id="2.20.110.10">
    <property type="entry name" value="Histone H3 K4-specific methyltransferase SET7/9 N-terminal domain"/>
    <property type="match status" value="3"/>
</dbReference>
<proteinExistence type="predicted"/>
<keyword evidence="3" id="KW-1185">Reference proteome</keyword>
<gene>
    <name evidence="2" type="ORF">SAMN05421741_11415</name>
</gene>
<name>A0A1I5CZR8_9FLAO</name>
<dbReference type="EMBL" id="FOVI01000014">
    <property type="protein sequence ID" value="SFN92464.1"/>
    <property type="molecule type" value="Genomic_DNA"/>
</dbReference>
<keyword evidence="1" id="KW-0732">Signal</keyword>
<dbReference type="Proteomes" id="UP000199036">
    <property type="component" value="Unassembled WGS sequence"/>
</dbReference>
<dbReference type="SUPFAM" id="SSF82185">
    <property type="entry name" value="Histone H3 K4-specific methyltransferase SET7/9 N-terminal domain"/>
    <property type="match status" value="2"/>
</dbReference>
<evidence type="ECO:0000313" key="2">
    <source>
        <dbReference type="EMBL" id="SFN92464.1"/>
    </source>
</evidence>
<reference evidence="3" key="1">
    <citation type="submission" date="2016-10" db="EMBL/GenBank/DDBJ databases">
        <authorList>
            <person name="Varghese N."/>
            <person name="Submissions S."/>
        </authorList>
    </citation>
    <scope>NUCLEOTIDE SEQUENCE [LARGE SCALE GENOMIC DNA]</scope>
    <source>
        <strain evidence="3">DS-12</strain>
    </source>
</reference>
<feature type="chain" id="PRO_5011687908" evidence="1">
    <location>
        <begin position="21"/>
        <end position="210"/>
    </location>
</feature>
<accession>A0A1I5CZR8</accession>
<feature type="signal peptide" evidence="1">
    <location>
        <begin position="1"/>
        <end position="20"/>
    </location>
</feature>
<protein>
    <submittedName>
        <fullName evidence="2">Antitoxin component YwqK of the YwqJK toxin-antitoxin module</fullName>
    </submittedName>
</protein>
<organism evidence="2 3">
    <name type="scientific">Paenimyroides ummariense</name>
    <dbReference type="NCBI Taxonomy" id="913024"/>
    <lineage>
        <taxon>Bacteria</taxon>
        <taxon>Pseudomonadati</taxon>
        <taxon>Bacteroidota</taxon>
        <taxon>Flavobacteriia</taxon>
        <taxon>Flavobacteriales</taxon>
        <taxon>Flavobacteriaceae</taxon>
        <taxon>Paenimyroides</taxon>
    </lineage>
</organism>
<dbReference type="OrthoDB" id="9785122at2"/>
<evidence type="ECO:0000313" key="3">
    <source>
        <dbReference type="Proteomes" id="UP000199036"/>
    </source>
</evidence>
<evidence type="ECO:0000256" key="1">
    <source>
        <dbReference type="SAM" id="SignalP"/>
    </source>
</evidence>
<dbReference type="RefSeq" id="WP_091523717.1">
    <property type="nucleotide sequence ID" value="NZ_FOVI01000014.1"/>
</dbReference>
<sequence>MKQYIITSLAVLAATTAVYAQDVNKTNAQGKREGVWVGYYPKTNYVKYEGTFKDGKETGTFKFYADEPEKKLIATKEFKADGSVYAIFYNGKKKMSEGLYVNKLREGIWKVYHIDGQHVMSEEPYKNDKIHGVKKGYYISGKLSEELEYKNGIENGISNQYAENGVKIKETQYVNGNLDGKIIIRDETGKITDEAKYVNGKLIVPKKDSK</sequence>
<dbReference type="AlphaFoldDB" id="A0A1I5CZR8"/>